<name>A0A652YSU6_NOCGL</name>
<feature type="domain" description="Aldehyde dehydrogenase" evidence="1">
    <location>
        <begin position="1"/>
        <end position="29"/>
    </location>
</feature>
<dbReference type="InterPro" id="IPR016161">
    <property type="entry name" value="Ald_DH/histidinol_DH"/>
</dbReference>
<evidence type="ECO:0000259" key="1">
    <source>
        <dbReference type="Pfam" id="PF00171"/>
    </source>
</evidence>
<organism evidence="2">
    <name type="scientific">Nocardia globerula</name>
    <dbReference type="NCBI Taxonomy" id="1818"/>
    <lineage>
        <taxon>Bacteria</taxon>
        <taxon>Bacillati</taxon>
        <taxon>Actinomycetota</taxon>
        <taxon>Actinomycetes</taxon>
        <taxon>Mycobacteriales</taxon>
        <taxon>Nocardiaceae</taxon>
        <taxon>Nocardia</taxon>
    </lineage>
</organism>
<dbReference type="InterPro" id="IPR015590">
    <property type="entry name" value="Aldehyde_DH_dom"/>
</dbReference>
<reference evidence="2" key="1">
    <citation type="submission" date="2019-07" db="EMBL/GenBank/DDBJ databases">
        <title>Genomic Encyclopedia of Type Strains, Phase IV (KMG-IV): sequencing the most valuable type-strain genomes for metagenomic binning, comparative biology and taxonomic classification.</title>
        <authorList>
            <person name="Goeker M."/>
        </authorList>
    </citation>
    <scope>NUCLEOTIDE SEQUENCE</scope>
    <source>
        <strain evidence="2">DSM 44596</strain>
    </source>
</reference>
<protein>
    <submittedName>
        <fullName evidence="2">Aldehyde dehydrogenase family protein</fullName>
    </submittedName>
</protein>
<comment type="caution">
    <text evidence="2">The sequence shown here is derived from an EMBL/GenBank/DDBJ whole genome shotgun (WGS) entry which is preliminary data.</text>
</comment>
<dbReference type="Gene3D" id="3.40.605.10">
    <property type="entry name" value="Aldehyde Dehydrogenase, Chain A, domain 1"/>
    <property type="match status" value="1"/>
</dbReference>
<dbReference type="Pfam" id="PF00171">
    <property type="entry name" value="Aldedh"/>
    <property type="match status" value="1"/>
</dbReference>
<sequence length="35" mass="3720">MPMGGFRKSGFGRENGVEGFEEFLETKVIGAPTGS</sequence>
<evidence type="ECO:0000313" key="2">
    <source>
        <dbReference type="EMBL" id="TYQ06110.1"/>
    </source>
</evidence>
<accession>A0A652YSU6</accession>
<dbReference type="GO" id="GO:0016491">
    <property type="term" value="F:oxidoreductase activity"/>
    <property type="evidence" value="ECO:0007669"/>
    <property type="project" value="InterPro"/>
</dbReference>
<dbReference type="SUPFAM" id="SSF53720">
    <property type="entry name" value="ALDH-like"/>
    <property type="match status" value="1"/>
</dbReference>
<dbReference type="InterPro" id="IPR016162">
    <property type="entry name" value="Ald_DH_N"/>
</dbReference>
<gene>
    <name evidence="2" type="ORF">FNL38_102242</name>
</gene>
<dbReference type="AlphaFoldDB" id="A0A652YSU6"/>
<dbReference type="EMBL" id="VNIQ01000002">
    <property type="protein sequence ID" value="TYQ06110.1"/>
    <property type="molecule type" value="Genomic_DNA"/>
</dbReference>
<proteinExistence type="predicted"/>